<dbReference type="EMBL" id="BLEV01000002">
    <property type="protein sequence ID" value="GEU06200.1"/>
    <property type="molecule type" value="Genomic_DNA"/>
</dbReference>
<dbReference type="AlphaFoldDB" id="A0A640KYQ6"/>
<gene>
    <name evidence="2" type="ORF">DB1_04460</name>
    <name evidence="3" type="ORF">HG1_16850</name>
    <name evidence="4" type="ORF">LaLC_23510</name>
    <name evidence="5" type="ORF">LamDB_13040</name>
    <name evidence="1" type="ORF">TuanDB_46490</name>
</gene>
<dbReference type="EMBL" id="BLEX01000002">
    <property type="protein sequence ID" value="GEU19717.1"/>
    <property type="molecule type" value="Genomic_DNA"/>
</dbReference>
<reference evidence="2" key="2">
    <citation type="submission" date="2019-12" db="EMBL/GenBank/DDBJ databases">
        <authorList>
            <person name="Hoang T.H.H."/>
            <person name="Okutani A."/>
        </authorList>
    </citation>
    <scope>NUCLEOTIDE SEQUENCE</scope>
    <source>
        <strain evidence="2">DB</strain>
        <strain evidence="3">HG</strain>
        <strain evidence="4">LaLC</strain>
        <strain evidence="5">LamDB</strain>
    </source>
</reference>
<organism evidence="1">
    <name type="scientific">Bacillus anthracis</name>
    <name type="common">anthrax bacterium</name>
    <dbReference type="NCBI Taxonomy" id="1392"/>
    <lineage>
        <taxon>Bacteria</taxon>
        <taxon>Bacillati</taxon>
        <taxon>Bacillota</taxon>
        <taxon>Bacilli</taxon>
        <taxon>Bacillales</taxon>
        <taxon>Bacillaceae</taxon>
        <taxon>Bacillus</taxon>
        <taxon>Bacillus cereus group</taxon>
    </lineage>
</organism>
<evidence type="ECO:0000313" key="4">
    <source>
        <dbReference type="EMBL" id="GEU12660.1"/>
    </source>
</evidence>
<proteinExistence type="predicted"/>
<dbReference type="EMBL" id="BLET01001230">
    <property type="protein sequence ID" value="GET94285.1"/>
    <property type="molecule type" value="Genomic_DNA"/>
</dbReference>
<evidence type="ECO:0000313" key="1">
    <source>
        <dbReference type="EMBL" id="GET94285.1"/>
    </source>
</evidence>
<dbReference type="EMBL" id="BLEU01000001">
    <property type="protein sequence ID" value="GET96536.1"/>
    <property type="molecule type" value="Genomic_DNA"/>
</dbReference>
<accession>A0A640KYQ6</accession>
<evidence type="ECO:0000313" key="2">
    <source>
        <dbReference type="EMBL" id="GET96536.1"/>
    </source>
</evidence>
<evidence type="ECO:0000313" key="5">
    <source>
        <dbReference type="EMBL" id="GEU19717.1"/>
    </source>
</evidence>
<reference evidence="1" key="1">
    <citation type="submission" date="2019-12" db="EMBL/GenBank/DDBJ databases">
        <title>Epidemiological and comparative genomic analysis of Bacillus anthracis isolated from northern Vietnam.</title>
        <authorList>
            <person name="Hoang T.T.H."/>
            <person name="Dang D.A."/>
            <person name="Pham M.H."/>
            <person name="Luong M.H."/>
            <person name="Tran N.D."/>
            <person name="Nguyen T.H."/>
            <person name="Nguyen T.T."/>
            <person name="Inoue S."/>
            <person name="Morikawa S."/>
            <person name="Okutani A."/>
        </authorList>
    </citation>
    <scope>NUCLEOTIDE SEQUENCE</scope>
    <source>
        <strain evidence="2">DB</strain>
        <strain evidence="3">HG</strain>
        <strain evidence="4">LaLC</strain>
        <strain evidence="5">LamDB</strain>
        <strain evidence="1">TuanDB</strain>
    </source>
</reference>
<sequence length="58" mass="6913">MIVHAVLFFRKDISSCLINVICGVNQYENLLFLKMKGDDKKREIRFKQIERTLKNKNL</sequence>
<evidence type="ECO:0000313" key="3">
    <source>
        <dbReference type="EMBL" id="GEU06200.1"/>
    </source>
</evidence>
<dbReference type="EMBL" id="BLEW01000003">
    <property type="protein sequence ID" value="GEU12660.1"/>
    <property type="molecule type" value="Genomic_DNA"/>
</dbReference>
<protein>
    <submittedName>
        <fullName evidence="1">Uncharacterized protein</fullName>
    </submittedName>
</protein>
<comment type="caution">
    <text evidence="1">The sequence shown here is derived from an EMBL/GenBank/DDBJ whole genome shotgun (WGS) entry which is preliminary data.</text>
</comment>
<name>A0A640KYQ6_BACAN</name>